<dbReference type="InterPro" id="IPR023772">
    <property type="entry name" value="DNA-bd_HTH_TetR-type_CS"/>
</dbReference>
<dbReference type="PANTHER" id="PTHR30328:SF54">
    <property type="entry name" value="HTH-TYPE TRANSCRIPTIONAL REPRESSOR SCO4008"/>
    <property type="match status" value="1"/>
</dbReference>
<dbReference type="RefSeq" id="WP_053584560.1">
    <property type="nucleotide sequence ID" value="NZ_LGRV01000003.1"/>
</dbReference>
<dbReference type="Gene3D" id="1.10.10.60">
    <property type="entry name" value="Homeodomain-like"/>
    <property type="match status" value="1"/>
</dbReference>
<dbReference type="PROSITE" id="PS50977">
    <property type="entry name" value="HTH_TETR_2"/>
    <property type="match status" value="1"/>
</dbReference>
<proteinExistence type="predicted"/>
<dbReference type="InterPro" id="IPR009057">
    <property type="entry name" value="Homeodomain-like_sf"/>
</dbReference>
<dbReference type="PRINTS" id="PR00455">
    <property type="entry name" value="HTHTETR"/>
</dbReference>
<gene>
    <name evidence="4" type="ORF">AEA09_14620</name>
</gene>
<dbReference type="SUPFAM" id="SSF48498">
    <property type="entry name" value="Tetracyclin repressor-like, C-terminal domain"/>
    <property type="match status" value="1"/>
</dbReference>
<protein>
    <recommendedName>
        <fullName evidence="3">HTH tetR-type domain-containing protein</fullName>
    </recommendedName>
</protein>
<feature type="domain" description="HTH tetR-type" evidence="3">
    <location>
        <begin position="10"/>
        <end position="70"/>
    </location>
</feature>
<dbReference type="PANTHER" id="PTHR30328">
    <property type="entry name" value="TRANSCRIPTIONAL REPRESSOR"/>
    <property type="match status" value="1"/>
</dbReference>
<evidence type="ECO:0000256" key="1">
    <source>
        <dbReference type="ARBA" id="ARBA00023125"/>
    </source>
</evidence>
<feature type="DNA-binding region" description="H-T-H motif" evidence="2">
    <location>
        <begin position="33"/>
        <end position="52"/>
    </location>
</feature>
<evidence type="ECO:0000313" key="5">
    <source>
        <dbReference type="Proteomes" id="UP000050668"/>
    </source>
</evidence>
<evidence type="ECO:0000259" key="3">
    <source>
        <dbReference type="PROSITE" id="PS50977"/>
    </source>
</evidence>
<sequence>MHPSFIKANEEKQRSIINAALNEFSKHSYDNASTNAIVKEAGISKGLLFHYFGNKKNLYLFLFEYVLDKYAEATFAELDLTEPDVFQRYKQIISMQMNIVQQNPAFFNFMKMVSIEKSPEVTSELEKKQSLKEEYNYDKLLTDIDYSLFKEEIDTKYALNTIKWVLDGISSHYNLQLKESNYDIDVFNTLINQCTAELDEYFHFLKPLFYK</sequence>
<dbReference type="Proteomes" id="UP000050668">
    <property type="component" value="Unassembled WGS sequence"/>
</dbReference>
<evidence type="ECO:0000256" key="2">
    <source>
        <dbReference type="PROSITE-ProRule" id="PRU00335"/>
    </source>
</evidence>
<dbReference type="Gene3D" id="1.10.357.10">
    <property type="entry name" value="Tetracycline Repressor, domain 2"/>
    <property type="match status" value="1"/>
</dbReference>
<dbReference type="InterPro" id="IPR001647">
    <property type="entry name" value="HTH_TetR"/>
</dbReference>
<name>A0ABR5K4P6_9BACI</name>
<evidence type="ECO:0000313" key="4">
    <source>
        <dbReference type="EMBL" id="KOS69687.1"/>
    </source>
</evidence>
<comment type="caution">
    <text evidence="4">The sequence shown here is derived from an EMBL/GenBank/DDBJ whole genome shotgun (WGS) entry which is preliminary data.</text>
</comment>
<dbReference type="PROSITE" id="PS01081">
    <property type="entry name" value="HTH_TETR_1"/>
    <property type="match status" value="1"/>
</dbReference>
<dbReference type="InterPro" id="IPR050109">
    <property type="entry name" value="HTH-type_TetR-like_transc_reg"/>
</dbReference>
<accession>A0ABR5K4P6</accession>
<organism evidence="4 5">
    <name type="scientific">Lysinibacillus contaminans</name>
    <dbReference type="NCBI Taxonomy" id="1293441"/>
    <lineage>
        <taxon>Bacteria</taxon>
        <taxon>Bacillati</taxon>
        <taxon>Bacillota</taxon>
        <taxon>Bacilli</taxon>
        <taxon>Bacillales</taxon>
        <taxon>Bacillaceae</taxon>
        <taxon>Lysinibacillus</taxon>
    </lineage>
</organism>
<dbReference type="Pfam" id="PF00440">
    <property type="entry name" value="TetR_N"/>
    <property type="match status" value="1"/>
</dbReference>
<keyword evidence="1 2" id="KW-0238">DNA-binding</keyword>
<dbReference type="EMBL" id="LGRV01000003">
    <property type="protein sequence ID" value="KOS69687.1"/>
    <property type="molecule type" value="Genomic_DNA"/>
</dbReference>
<dbReference type="InterPro" id="IPR036271">
    <property type="entry name" value="Tet_transcr_reg_TetR-rel_C_sf"/>
</dbReference>
<keyword evidence="5" id="KW-1185">Reference proteome</keyword>
<reference evidence="5" key="1">
    <citation type="submission" date="2015-07" db="EMBL/GenBank/DDBJ databases">
        <title>Fjat-14205 dsm 2895.</title>
        <authorList>
            <person name="Liu B."/>
            <person name="Wang J."/>
            <person name="Zhu Y."/>
            <person name="Liu G."/>
            <person name="Chen Q."/>
            <person name="Chen Z."/>
            <person name="Lan J."/>
            <person name="Che J."/>
            <person name="Ge C."/>
            <person name="Shi H."/>
            <person name="Pan Z."/>
            <person name="Liu X."/>
        </authorList>
    </citation>
    <scope>NUCLEOTIDE SEQUENCE [LARGE SCALE GENOMIC DNA]</scope>
    <source>
        <strain evidence="5">DSM 25560</strain>
    </source>
</reference>
<dbReference type="SUPFAM" id="SSF46689">
    <property type="entry name" value="Homeodomain-like"/>
    <property type="match status" value="1"/>
</dbReference>